<feature type="domain" description="Bacterial transcriptional activator" evidence="1">
    <location>
        <begin position="103"/>
        <end position="242"/>
    </location>
</feature>
<dbReference type="InterPro" id="IPR005158">
    <property type="entry name" value="BTAD"/>
</dbReference>
<keyword evidence="3" id="KW-1185">Reference proteome</keyword>
<dbReference type="Gene3D" id="1.10.10.10">
    <property type="entry name" value="Winged helix-like DNA-binding domain superfamily/Winged helix DNA-binding domain"/>
    <property type="match status" value="1"/>
</dbReference>
<dbReference type="Proteomes" id="UP000800981">
    <property type="component" value="Unassembled WGS sequence"/>
</dbReference>
<dbReference type="InterPro" id="IPR011990">
    <property type="entry name" value="TPR-like_helical_dom_sf"/>
</dbReference>
<organism evidence="2 3">
    <name type="scientific">Motilibacter deserti</name>
    <dbReference type="NCBI Taxonomy" id="2714956"/>
    <lineage>
        <taxon>Bacteria</taxon>
        <taxon>Bacillati</taxon>
        <taxon>Actinomycetota</taxon>
        <taxon>Actinomycetes</taxon>
        <taxon>Motilibacterales</taxon>
        <taxon>Motilibacteraceae</taxon>
        <taxon>Motilibacter</taxon>
    </lineage>
</organism>
<accession>A0ABX0GY56</accession>
<reference evidence="2 3" key="1">
    <citation type="submission" date="2020-03" db="EMBL/GenBank/DDBJ databases">
        <title>Two novel Motilibacter sp.</title>
        <authorList>
            <person name="Liu S."/>
        </authorList>
    </citation>
    <scope>NUCLEOTIDE SEQUENCE [LARGE SCALE GENOMIC DNA]</scope>
    <source>
        <strain evidence="2 3">E257</strain>
    </source>
</reference>
<dbReference type="SMART" id="SM01043">
    <property type="entry name" value="BTAD"/>
    <property type="match status" value="1"/>
</dbReference>
<evidence type="ECO:0000313" key="3">
    <source>
        <dbReference type="Proteomes" id="UP000800981"/>
    </source>
</evidence>
<dbReference type="Gene3D" id="1.25.40.10">
    <property type="entry name" value="Tetratricopeptide repeat domain"/>
    <property type="match status" value="1"/>
</dbReference>
<evidence type="ECO:0000259" key="1">
    <source>
        <dbReference type="SMART" id="SM01043"/>
    </source>
</evidence>
<comment type="caution">
    <text evidence="2">The sequence shown here is derived from an EMBL/GenBank/DDBJ whole genome shotgun (WGS) entry which is preliminary data.</text>
</comment>
<dbReference type="InterPro" id="IPR051677">
    <property type="entry name" value="AfsR-DnrI-RedD_regulator"/>
</dbReference>
<dbReference type="RefSeq" id="WP_166282107.1">
    <property type="nucleotide sequence ID" value="NZ_JAANNP010000007.1"/>
</dbReference>
<evidence type="ECO:0000313" key="2">
    <source>
        <dbReference type="EMBL" id="NHC14507.1"/>
    </source>
</evidence>
<proteinExistence type="predicted"/>
<protein>
    <submittedName>
        <fullName evidence="2">SARP family transcriptional regulator</fullName>
    </submittedName>
</protein>
<gene>
    <name evidence="2" type="ORF">G9H71_12025</name>
</gene>
<dbReference type="PANTHER" id="PTHR35807">
    <property type="entry name" value="TRANSCRIPTIONAL REGULATOR REDD-RELATED"/>
    <property type="match status" value="1"/>
</dbReference>
<name>A0ABX0GY56_9ACTN</name>
<sequence>MSNRLSTAPATAGTSINVLGGFALTAEGGPISLPATAERLLAYLALVGKPVRRQQLAGALWLESTDDRAAASLRSTLWRLPRPVRPLIRAGATHVSLADDARVDLWRAEASIRQVGAAPEEAADLPDEALGLLDQDVLPGWGDDWVLLERERHRQRRLHALERLCVLHRDSGRFDLALRAGLAAVSGEPLRESAHRRVIEVHLAEGNPGEALRQYELFRRLVRTELGLSPSPAIRSLVAGLLGRPADGGR</sequence>
<dbReference type="EMBL" id="JAANNP010000007">
    <property type="protein sequence ID" value="NHC14507.1"/>
    <property type="molecule type" value="Genomic_DNA"/>
</dbReference>
<dbReference type="InterPro" id="IPR036388">
    <property type="entry name" value="WH-like_DNA-bd_sf"/>
</dbReference>
<dbReference type="Pfam" id="PF03704">
    <property type="entry name" value="BTAD"/>
    <property type="match status" value="1"/>
</dbReference>
<dbReference type="SUPFAM" id="SSF48452">
    <property type="entry name" value="TPR-like"/>
    <property type="match status" value="1"/>
</dbReference>